<sequence length="103" mass="11793">MGFFCFNPWYSVKDVMAMTAVLCYYLLLLFLGLNFSLVTGSYYIKYLAMASTSCAKQSPLPMKEPPSTYYSYPFPRYEDIVASPKLFMSTLEKLHATMGTKFI</sequence>
<comment type="caution">
    <text evidence="1">The sequence shown here is derived from an EMBL/GenBank/DDBJ whole genome shotgun (WGS) entry which is preliminary data.</text>
</comment>
<reference evidence="2" key="1">
    <citation type="journal article" date="2023" name="G3 (Bethesda)">
        <title>Genome assembly and association tests identify interacting loci associated with vigor, precocity, and sex in interspecific pistachio rootstocks.</title>
        <authorList>
            <person name="Palmer W."/>
            <person name="Jacygrad E."/>
            <person name="Sagayaradj S."/>
            <person name="Cavanaugh K."/>
            <person name="Han R."/>
            <person name="Bertier L."/>
            <person name="Beede B."/>
            <person name="Kafkas S."/>
            <person name="Golino D."/>
            <person name="Preece J."/>
            <person name="Michelmore R."/>
        </authorList>
    </citation>
    <scope>NUCLEOTIDE SEQUENCE [LARGE SCALE GENOMIC DNA]</scope>
</reference>
<name>A0ACC1B5A4_9ROSI</name>
<accession>A0ACC1B5A4</accession>
<dbReference type="Proteomes" id="UP001164250">
    <property type="component" value="Chromosome 7"/>
</dbReference>
<organism evidence="1 2">
    <name type="scientific">Pistacia atlantica</name>
    <dbReference type="NCBI Taxonomy" id="434234"/>
    <lineage>
        <taxon>Eukaryota</taxon>
        <taxon>Viridiplantae</taxon>
        <taxon>Streptophyta</taxon>
        <taxon>Embryophyta</taxon>
        <taxon>Tracheophyta</taxon>
        <taxon>Spermatophyta</taxon>
        <taxon>Magnoliopsida</taxon>
        <taxon>eudicotyledons</taxon>
        <taxon>Gunneridae</taxon>
        <taxon>Pentapetalae</taxon>
        <taxon>rosids</taxon>
        <taxon>malvids</taxon>
        <taxon>Sapindales</taxon>
        <taxon>Anacardiaceae</taxon>
        <taxon>Pistacia</taxon>
    </lineage>
</organism>
<dbReference type="EMBL" id="CM047903">
    <property type="protein sequence ID" value="KAJ0093998.1"/>
    <property type="molecule type" value="Genomic_DNA"/>
</dbReference>
<proteinExistence type="predicted"/>
<evidence type="ECO:0000313" key="1">
    <source>
        <dbReference type="EMBL" id="KAJ0093998.1"/>
    </source>
</evidence>
<protein>
    <submittedName>
        <fullName evidence="1">Uncharacterized protein</fullName>
    </submittedName>
</protein>
<gene>
    <name evidence="1" type="ORF">Patl1_25993</name>
</gene>
<keyword evidence="2" id="KW-1185">Reference proteome</keyword>
<evidence type="ECO:0000313" key="2">
    <source>
        <dbReference type="Proteomes" id="UP001164250"/>
    </source>
</evidence>